<dbReference type="OrthoDB" id="4330117at2759"/>
<gene>
    <name evidence="1" type="ORF">BDV26DRAFT_296074</name>
</gene>
<evidence type="ECO:0000313" key="1">
    <source>
        <dbReference type="EMBL" id="KAE8374370.1"/>
    </source>
</evidence>
<accession>A0A5N7AZS2</accession>
<protein>
    <submittedName>
        <fullName evidence="1">Uncharacterized protein</fullName>
    </submittedName>
</protein>
<proteinExistence type="predicted"/>
<evidence type="ECO:0000313" key="2">
    <source>
        <dbReference type="Proteomes" id="UP000326198"/>
    </source>
</evidence>
<organism evidence="1 2">
    <name type="scientific">Aspergillus bertholletiae</name>
    <dbReference type="NCBI Taxonomy" id="1226010"/>
    <lineage>
        <taxon>Eukaryota</taxon>
        <taxon>Fungi</taxon>
        <taxon>Dikarya</taxon>
        <taxon>Ascomycota</taxon>
        <taxon>Pezizomycotina</taxon>
        <taxon>Eurotiomycetes</taxon>
        <taxon>Eurotiomycetidae</taxon>
        <taxon>Eurotiales</taxon>
        <taxon>Aspergillaceae</taxon>
        <taxon>Aspergillus</taxon>
        <taxon>Aspergillus subgen. Circumdati</taxon>
    </lineage>
</organism>
<dbReference type="AlphaFoldDB" id="A0A5N7AZS2"/>
<name>A0A5N7AZS2_9EURO</name>
<dbReference type="EMBL" id="ML736287">
    <property type="protein sequence ID" value="KAE8374370.1"/>
    <property type="molecule type" value="Genomic_DNA"/>
</dbReference>
<keyword evidence="2" id="KW-1185">Reference proteome</keyword>
<sequence>MFFNTSRRLLEYLRQQSNTHRDQGMLDECLRTKNLFMAVHCYMLIVKIVTSLLELLLSQIRCAQSGQPIPLQGSSPSSSRDDSSVDTMPIFNSNLHIGGLFSYLNPFMHALSSACITLRVGLQLLRENESALGIPPAQRVAAYVNIDEEGLVDDDDTVSAVTTADKDLRQPASRILSMVWSDEVGGREAKSAKAAGPRSQTLAVLRRCNREIFFLAHQHNLAS</sequence>
<reference evidence="1 2" key="1">
    <citation type="submission" date="2019-04" db="EMBL/GenBank/DDBJ databases">
        <title>Friends and foes A comparative genomics studyof 23 Aspergillus species from section Flavi.</title>
        <authorList>
            <consortium name="DOE Joint Genome Institute"/>
            <person name="Kjaerbolling I."/>
            <person name="Vesth T."/>
            <person name="Frisvad J.C."/>
            <person name="Nybo J.L."/>
            <person name="Theobald S."/>
            <person name="Kildgaard S."/>
            <person name="Isbrandt T."/>
            <person name="Kuo A."/>
            <person name="Sato A."/>
            <person name="Lyhne E.K."/>
            <person name="Kogle M.E."/>
            <person name="Wiebenga A."/>
            <person name="Kun R.S."/>
            <person name="Lubbers R.J."/>
            <person name="Makela M.R."/>
            <person name="Barry K."/>
            <person name="Chovatia M."/>
            <person name="Clum A."/>
            <person name="Daum C."/>
            <person name="Haridas S."/>
            <person name="He G."/>
            <person name="LaButti K."/>
            <person name="Lipzen A."/>
            <person name="Mondo S."/>
            <person name="Riley R."/>
            <person name="Salamov A."/>
            <person name="Simmons B.A."/>
            <person name="Magnuson J.K."/>
            <person name="Henrissat B."/>
            <person name="Mortensen U.H."/>
            <person name="Larsen T.O."/>
            <person name="Devries R.P."/>
            <person name="Grigoriev I.V."/>
            <person name="Machida M."/>
            <person name="Baker S.E."/>
            <person name="Andersen M.R."/>
        </authorList>
    </citation>
    <scope>NUCLEOTIDE SEQUENCE [LARGE SCALE GENOMIC DNA]</scope>
    <source>
        <strain evidence="1 2">IBT 29228</strain>
    </source>
</reference>
<dbReference type="Proteomes" id="UP000326198">
    <property type="component" value="Unassembled WGS sequence"/>
</dbReference>